<dbReference type="PROSITE" id="PS00941">
    <property type="entry name" value="CARBOXYLESTERASE_B_2"/>
    <property type="match status" value="1"/>
</dbReference>
<dbReference type="Proteomes" id="UP000663861">
    <property type="component" value="Unassembled WGS sequence"/>
</dbReference>
<evidence type="ECO:0000313" key="6">
    <source>
        <dbReference type="Proteomes" id="UP000663861"/>
    </source>
</evidence>
<comment type="similarity">
    <text evidence="1 3">Belongs to the type-B carboxylesterase/lipase family.</text>
</comment>
<dbReference type="EC" id="3.1.1.-" evidence="3"/>
<evidence type="ECO:0000256" key="3">
    <source>
        <dbReference type="RuleBase" id="RU361235"/>
    </source>
</evidence>
<dbReference type="InterPro" id="IPR050309">
    <property type="entry name" value="Type-B_Carboxylest/Lipase"/>
</dbReference>
<dbReference type="Gene3D" id="3.40.50.1820">
    <property type="entry name" value="alpha/beta hydrolase"/>
    <property type="match status" value="1"/>
</dbReference>
<comment type="caution">
    <text evidence="5">The sequence shown here is derived from an EMBL/GenBank/DDBJ whole genome shotgun (WGS) entry which is preliminary data.</text>
</comment>
<dbReference type="PROSITE" id="PS00122">
    <property type="entry name" value="CARBOXYLESTERASE_B_1"/>
    <property type="match status" value="1"/>
</dbReference>
<protein>
    <recommendedName>
        <fullName evidence="3">Carboxylic ester hydrolase</fullName>
        <ecNumber evidence="3">3.1.1.-</ecNumber>
    </recommendedName>
</protein>
<gene>
    <name evidence="5" type="ORF">RDB_LOCUS23388</name>
</gene>
<evidence type="ECO:0000313" key="5">
    <source>
        <dbReference type="EMBL" id="CAE6428772.1"/>
    </source>
</evidence>
<dbReference type="InterPro" id="IPR019826">
    <property type="entry name" value="Carboxylesterase_B_AS"/>
</dbReference>
<feature type="signal peptide" evidence="3">
    <location>
        <begin position="1"/>
        <end position="33"/>
    </location>
</feature>
<dbReference type="PANTHER" id="PTHR11559">
    <property type="entry name" value="CARBOXYLESTERASE"/>
    <property type="match status" value="1"/>
</dbReference>
<feature type="domain" description="Carboxylesterase type B" evidence="4">
    <location>
        <begin position="44"/>
        <end position="516"/>
    </location>
</feature>
<feature type="chain" id="PRO_5034397506" description="Carboxylic ester hydrolase" evidence="3">
    <location>
        <begin position="34"/>
        <end position="587"/>
    </location>
</feature>
<evidence type="ECO:0000256" key="1">
    <source>
        <dbReference type="ARBA" id="ARBA00005964"/>
    </source>
</evidence>
<dbReference type="EMBL" id="CAJMWY010000336">
    <property type="protein sequence ID" value="CAE6428772.1"/>
    <property type="molecule type" value="Genomic_DNA"/>
</dbReference>
<dbReference type="InterPro" id="IPR019819">
    <property type="entry name" value="Carboxylesterase_B_CS"/>
</dbReference>
<proteinExistence type="inferred from homology"/>
<reference evidence="5" key="1">
    <citation type="submission" date="2021-01" db="EMBL/GenBank/DDBJ databases">
        <authorList>
            <person name="Kaushik A."/>
        </authorList>
    </citation>
    <scope>NUCLEOTIDE SEQUENCE</scope>
    <source>
        <strain evidence="5">AG4-RS23</strain>
    </source>
</reference>
<organism evidence="5 6">
    <name type="scientific">Rhizoctonia solani</name>
    <dbReference type="NCBI Taxonomy" id="456999"/>
    <lineage>
        <taxon>Eukaryota</taxon>
        <taxon>Fungi</taxon>
        <taxon>Dikarya</taxon>
        <taxon>Basidiomycota</taxon>
        <taxon>Agaricomycotina</taxon>
        <taxon>Agaricomycetes</taxon>
        <taxon>Cantharellales</taxon>
        <taxon>Ceratobasidiaceae</taxon>
        <taxon>Rhizoctonia</taxon>
    </lineage>
</organism>
<evidence type="ECO:0000259" key="4">
    <source>
        <dbReference type="Pfam" id="PF00135"/>
    </source>
</evidence>
<dbReference type="Pfam" id="PF00135">
    <property type="entry name" value="COesterase"/>
    <property type="match status" value="1"/>
</dbReference>
<keyword evidence="2 3" id="KW-0378">Hydrolase</keyword>
<dbReference type="AlphaFoldDB" id="A0A8H3AM64"/>
<dbReference type="SUPFAM" id="SSF53474">
    <property type="entry name" value="alpha/beta-Hydrolases"/>
    <property type="match status" value="1"/>
</dbReference>
<dbReference type="InterPro" id="IPR002018">
    <property type="entry name" value="CarbesteraseB"/>
</dbReference>
<sequence>MLGDAFSTAGRNSNRRPAGIFAITALFLALTQAVTSTSDATNTVVDLGYASYRGLLNETVPDVVSWLGVRYAQPPRRFRAPVPLDETPRVHNITDAQVYPPFCIQGYSSWVSPNDTGGGGSEDCLYVNIYAPKGVTNTSALPVLAYIHGGGYFAGNPRSWPFDNWVQRSPTPFIAVTIYYRLSIFGFLSAPEAPGKGIYAGKDPELILNAGIHDQRLALKFIQRHVRSFGGDPEKVTIMGQSAGAGAVGLHLTARSANPAERLFRQAVVQSWYRSPFSLPAARKEQWETVANSVGCSTNSSAVAHTLECLRTVDAVRLMQAADDGRRKYGGSLWMWLPVTDNVLFKSNPARILKAIPGVNVIIGHTTADSASGGTPFEAVVNATYPGLTSADLETLNTMYTEAGIKEENMAAFGLGEAVFRCGTHFLANLYGSRAHTYRWDEPDPANPASAGHSSDNYILYEGARTLSNGTTEFHALTPAQRGLSDEAIAYFTSFYATAEPKVANTSSINHPIWPAHPSGKRIVFRAEGGGTGEIQGTPGASFIEELDKGEIERCKGTPGASFIEELDKGEIERCKVWNSMVDRAGM</sequence>
<evidence type="ECO:0000256" key="2">
    <source>
        <dbReference type="ARBA" id="ARBA00022801"/>
    </source>
</evidence>
<name>A0A8H3AM64_9AGAM</name>
<dbReference type="GO" id="GO:0016787">
    <property type="term" value="F:hydrolase activity"/>
    <property type="evidence" value="ECO:0007669"/>
    <property type="project" value="UniProtKB-KW"/>
</dbReference>
<keyword evidence="3" id="KW-0732">Signal</keyword>
<accession>A0A8H3AM64</accession>
<dbReference type="InterPro" id="IPR029058">
    <property type="entry name" value="AB_hydrolase_fold"/>
</dbReference>